<evidence type="ECO:0000313" key="2">
    <source>
        <dbReference type="EMBL" id="URI14450.1"/>
    </source>
</evidence>
<name>A0ABY4SHH4_9CAUL</name>
<gene>
    <name evidence="2" type="ORF">M8231_11540</name>
</gene>
<keyword evidence="1" id="KW-1133">Transmembrane helix</keyword>
<protein>
    <submittedName>
        <fullName evidence="2">Uncharacterized protein</fullName>
    </submittedName>
</protein>
<sequence>MRIDKIWGGDADARYGFGTFASMTVYGLAIAGVSVGVNYGWLKGWMLYVAALVPGLAIAAQLGFTLDFFRRADEFVRAVMAKRFIVAACLTFAVWSVWGFLETFGGAYHLPGWLAYATMWFFFGIASAFIRSSR</sequence>
<reference evidence="2" key="1">
    <citation type="submission" date="2022-05" db="EMBL/GenBank/DDBJ databases">
        <title>Brevundimonas albigilva TT17 genome sequence.</title>
        <authorList>
            <person name="Lee K."/>
            <person name="Son H."/>
        </authorList>
    </citation>
    <scope>NUCLEOTIDE SEQUENCE</scope>
    <source>
        <strain evidence="2">TT17</strain>
    </source>
</reference>
<keyword evidence="1" id="KW-0812">Transmembrane</keyword>
<evidence type="ECO:0000313" key="3">
    <source>
        <dbReference type="Proteomes" id="UP001055429"/>
    </source>
</evidence>
<dbReference type="RefSeq" id="WP_249749859.1">
    <property type="nucleotide sequence ID" value="NZ_CP097298.1"/>
</dbReference>
<accession>A0ABY4SHH4</accession>
<keyword evidence="3" id="KW-1185">Reference proteome</keyword>
<feature type="transmembrane region" description="Helical" evidence="1">
    <location>
        <begin position="81"/>
        <end position="101"/>
    </location>
</feature>
<feature type="transmembrane region" description="Helical" evidence="1">
    <location>
        <begin position="113"/>
        <end position="130"/>
    </location>
</feature>
<dbReference type="Proteomes" id="UP001055429">
    <property type="component" value="Chromosome"/>
</dbReference>
<dbReference type="EMBL" id="CP097649">
    <property type="protein sequence ID" value="URI14450.1"/>
    <property type="molecule type" value="Genomic_DNA"/>
</dbReference>
<organism evidence="2 3">
    <name type="scientific">Brevundimonas albigilva</name>
    <dbReference type="NCBI Taxonomy" id="1312364"/>
    <lineage>
        <taxon>Bacteria</taxon>
        <taxon>Pseudomonadati</taxon>
        <taxon>Pseudomonadota</taxon>
        <taxon>Alphaproteobacteria</taxon>
        <taxon>Caulobacterales</taxon>
        <taxon>Caulobacteraceae</taxon>
        <taxon>Brevundimonas</taxon>
    </lineage>
</organism>
<proteinExistence type="predicted"/>
<feature type="transmembrane region" description="Helical" evidence="1">
    <location>
        <begin position="45"/>
        <end position="69"/>
    </location>
</feature>
<evidence type="ECO:0000256" key="1">
    <source>
        <dbReference type="SAM" id="Phobius"/>
    </source>
</evidence>
<feature type="transmembrane region" description="Helical" evidence="1">
    <location>
        <begin position="20"/>
        <end position="39"/>
    </location>
</feature>
<keyword evidence="1" id="KW-0472">Membrane</keyword>